<dbReference type="EMBL" id="JBICBT010001409">
    <property type="protein sequence ID" value="KAL3068091.1"/>
    <property type="molecule type" value="Genomic_DNA"/>
</dbReference>
<dbReference type="InterPro" id="IPR003593">
    <property type="entry name" value="AAA+_ATPase"/>
</dbReference>
<evidence type="ECO:0000256" key="1">
    <source>
        <dbReference type="ARBA" id="ARBA00004496"/>
    </source>
</evidence>
<dbReference type="FunFam" id="3.40.50.300:FF:001054">
    <property type="entry name" value="ATPase, AAA family, putative"/>
    <property type="match status" value="1"/>
</dbReference>
<dbReference type="GO" id="GO:0005737">
    <property type="term" value="C:cytoplasm"/>
    <property type="evidence" value="ECO:0007669"/>
    <property type="project" value="UniProtKB-SubCell"/>
</dbReference>
<name>A0ABD2HPK2_9BILA</name>
<comment type="subcellular location">
    <subcellularLocation>
        <location evidence="1">Cytoplasm</location>
    </subcellularLocation>
</comment>
<dbReference type="GO" id="GO:0005524">
    <property type="term" value="F:ATP binding"/>
    <property type="evidence" value="ECO:0007669"/>
    <property type="project" value="UniProtKB-KW"/>
</dbReference>
<dbReference type="PANTHER" id="PTHR23074:SF86">
    <property type="entry name" value="SPASTIN"/>
    <property type="match status" value="1"/>
</dbReference>
<reference evidence="8 9" key="1">
    <citation type="submission" date="2024-10" db="EMBL/GenBank/DDBJ databases">
        <authorList>
            <person name="Kim D."/>
        </authorList>
    </citation>
    <scope>NUCLEOTIDE SEQUENCE [LARGE SCALE GENOMIC DNA]</scope>
    <source>
        <strain evidence="8">BH-2024</strain>
    </source>
</reference>
<protein>
    <recommendedName>
        <fullName evidence="6">microtubule-severing ATPase</fullName>
        <ecNumber evidence="6">5.6.1.1</ecNumber>
    </recommendedName>
</protein>
<dbReference type="InterPro" id="IPR050304">
    <property type="entry name" value="MT-severing_AAA_ATPase"/>
</dbReference>
<accession>A0ABD2HPK2</accession>
<keyword evidence="2" id="KW-0963">Cytoplasm</keyword>
<dbReference type="SMART" id="SM00382">
    <property type="entry name" value="AAA"/>
    <property type="match status" value="1"/>
</dbReference>
<evidence type="ECO:0000313" key="9">
    <source>
        <dbReference type="Proteomes" id="UP001620626"/>
    </source>
</evidence>
<dbReference type="SUPFAM" id="SSF52540">
    <property type="entry name" value="P-loop containing nucleoside triphosphate hydrolases"/>
    <property type="match status" value="1"/>
</dbReference>
<dbReference type="InterPro" id="IPR041569">
    <property type="entry name" value="AAA_lid_3"/>
</dbReference>
<dbReference type="Gene3D" id="3.40.50.300">
    <property type="entry name" value="P-loop containing nucleotide triphosphate hydrolases"/>
    <property type="match status" value="1"/>
</dbReference>
<evidence type="ECO:0000259" key="7">
    <source>
        <dbReference type="SMART" id="SM00382"/>
    </source>
</evidence>
<evidence type="ECO:0000256" key="4">
    <source>
        <dbReference type="ARBA" id="ARBA00022840"/>
    </source>
</evidence>
<dbReference type="GO" id="GO:0008568">
    <property type="term" value="F:microtubule severing ATPase activity"/>
    <property type="evidence" value="ECO:0007669"/>
    <property type="project" value="UniProtKB-EC"/>
</dbReference>
<evidence type="ECO:0000256" key="6">
    <source>
        <dbReference type="ARBA" id="ARBA00038871"/>
    </source>
</evidence>
<dbReference type="Proteomes" id="UP001620626">
    <property type="component" value="Unassembled WGS sequence"/>
</dbReference>
<organism evidence="8 9">
    <name type="scientific">Heterodera trifolii</name>
    <dbReference type="NCBI Taxonomy" id="157864"/>
    <lineage>
        <taxon>Eukaryota</taxon>
        <taxon>Metazoa</taxon>
        <taxon>Ecdysozoa</taxon>
        <taxon>Nematoda</taxon>
        <taxon>Chromadorea</taxon>
        <taxon>Rhabditida</taxon>
        <taxon>Tylenchina</taxon>
        <taxon>Tylenchomorpha</taxon>
        <taxon>Tylenchoidea</taxon>
        <taxon>Heteroderidae</taxon>
        <taxon>Heteroderinae</taxon>
        <taxon>Heterodera</taxon>
    </lineage>
</organism>
<feature type="domain" description="AAA+ ATPase" evidence="7">
    <location>
        <begin position="204"/>
        <end position="342"/>
    </location>
</feature>
<dbReference type="AlphaFoldDB" id="A0ABD2HPK2"/>
<dbReference type="InterPro" id="IPR027417">
    <property type="entry name" value="P-loop_NTPase"/>
</dbReference>
<evidence type="ECO:0000256" key="3">
    <source>
        <dbReference type="ARBA" id="ARBA00022741"/>
    </source>
</evidence>
<evidence type="ECO:0000256" key="2">
    <source>
        <dbReference type="ARBA" id="ARBA00022490"/>
    </source>
</evidence>
<dbReference type="Gene3D" id="1.10.8.60">
    <property type="match status" value="1"/>
</dbReference>
<keyword evidence="9" id="KW-1185">Reference proteome</keyword>
<dbReference type="EC" id="5.6.1.1" evidence="6"/>
<dbReference type="Gene3D" id="1.20.58.80">
    <property type="entry name" value="Phosphotransferase system, lactose/cellobiose-type IIA subunit"/>
    <property type="match status" value="1"/>
</dbReference>
<dbReference type="Pfam" id="PF00004">
    <property type="entry name" value="AAA"/>
    <property type="match status" value="1"/>
</dbReference>
<evidence type="ECO:0000256" key="5">
    <source>
        <dbReference type="ARBA" id="ARBA00036378"/>
    </source>
</evidence>
<evidence type="ECO:0000313" key="8">
    <source>
        <dbReference type="EMBL" id="KAL3068091.1"/>
    </source>
</evidence>
<dbReference type="Pfam" id="PF17862">
    <property type="entry name" value="AAA_lid_3"/>
    <property type="match status" value="1"/>
</dbReference>
<comment type="catalytic activity">
    <reaction evidence="5">
        <text>n ATP + n H2O + a microtubule = n ADP + n phosphate + (n+1) alpha/beta tubulin heterodimers.</text>
        <dbReference type="EC" id="5.6.1.1"/>
    </reaction>
</comment>
<gene>
    <name evidence="8" type="ORF">niasHT_038081</name>
</gene>
<keyword evidence="4" id="KW-0067">ATP-binding</keyword>
<keyword evidence="3" id="KW-0547">Nucleotide-binding</keyword>
<dbReference type="InterPro" id="IPR003959">
    <property type="entry name" value="ATPase_AAA_core"/>
</dbReference>
<sequence length="452" mass="50361">MGSKSAPATADVAYANYRLFDELNRKVRESLRKAIEADETRIVKSRVIGLYENVLKQINKALEIRHTSCPSHKQTEVQEQQKKLRAFVGQTKDRLEKLASIEPMAIKATPIPLATVEAGNNRARRMPCTSTDQRLVSNRQKLSKMSLLKSVDSKLGDEILATIVETTDIRLDDIEGNAMAKLALEESVVLPALNPKLFTGLRAPCTGILLFGPPGNGKTMLAKAVASECNSTFFSISAATIMSKWVGDGERLVKALFQVARNAQPSIIFIDEVDSMLCQRFEQENGAARRVKTEFLVQLDGCSSEKEANGHVLVLAATNRPQELDEGILRRFPQRIFIDLPDKKARFQMIRRTFKQSNTKLQLSDAELEKISAMTDNYSYSDLKALCRAAALFPVQSARMENRDLRRCTAEQLRPVNVADLENAIRSVRPSINAESRKKLIGFAENHANLAT</sequence>
<comment type="caution">
    <text evidence="8">The sequence shown here is derived from an EMBL/GenBank/DDBJ whole genome shotgun (WGS) entry which is preliminary data.</text>
</comment>
<dbReference type="PANTHER" id="PTHR23074">
    <property type="entry name" value="AAA DOMAIN-CONTAINING"/>
    <property type="match status" value="1"/>
</dbReference>
<dbReference type="FunFam" id="1.10.8.60:FF:000022">
    <property type="entry name" value="Fidgetin like 1"/>
    <property type="match status" value="1"/>
</dbReference>
<proteinExistence type="predicted"/>